<keyword evidence="5" id="KW-1185">Reference proteome</keyword>
<dbReference type="InterPro" id="IPR057727">
    <property type="entry name" value="WCX_dom"/>
</dbReference>
<dbReference type="InterPro" id="IPR036390">
    <property type="entry name" value="WH_DNA-bd_sf"/>
</dbReference>
<evidence type="ECO:0000259" key="3">
    <source>
        <dbReference type="PROSITE" id="PS51000"/>
    </source>
</evidence>
<dbReference type="PANTHER" id="PTHR34580:SF9">
    <property type="entry name" value="SLL5097 PROTEIN"/>
    <property type="match status" value="1"/>
</dbReference>
<dbReference type="InterPro" id="IPR013196">
    <property type="entry name" value="HTH_11"/>
</dbReference>
<evidence type="ECO:0000313" key="5">
    <source>
        <dbReference type="Proteomes" id="UP000535838"/>
    </source>
</evidence>
<dbReference type="Proteomes" id="UP000535838">
    <property type="component" value="Unassembled WGS sequence"/>
</dbReference>
<dbReference type="PANTHER" id="PTHR34580">
    <property type="match status" value="1"/>
</dbReference>
<comment type="caution">
    <text evidence="4">The sequence shown here is derived from an EMBL/GenBank/DDBJ whole genome shotgun (WGS) entry which is preliminary data.</text>
</comment>
<reference evidence="4 5" key="1">
    <citation type="submission" date="2020-08" db="EMBL/GenBank/DDBJ databases">
        <title>Cohnella phylogeny.</title>
        <authorList>
            <person name="Dunlap C."/>
        </authorList>
    </citation>
    <scope>NUCLEOTIDE SEQUENCE [LARGE SCALE GENOMIC DNA]</scope>
    <source>
        <strain evidence="4 5">DSM 25241</strain>
    </source>
</reference>
<dbReference type="PROSITE" id="PS52050">
    <property type="entry name" value="WYL"/>
    <property type="match status" value="1"/>
</dbReference>
<dbReference type="SMART" id="SM00420">
    <property type="entry name" value="HTH_DEOR"/>
    <property type="match status" value="1"/>
</dbReference>
<feature type="domain" description="HTH deoR-type" evidence="3">
    <location>
        <begin position="3"/>
        <end position="61"/>
    </location>
</feature>
<dbReference type="Pfam" id="PF13280">
    <property type="entry name" value="WYL"/>
    <property type="match status" value="1"/>
</dbReference>
<protein>
    <submittedName>
        <fullName evidence="4">YafY family transcriptional regulator</fullName>
    </submittedName>
</protein>
<dbReference type="GO" id="GO:0003700">
    <property type="term" value="F:DNA-binding transcription factor activity"/>
    <property type="evidence" value="ECO:0007669"/>
    <property type="project" value="InterPro"/>
</dbReference>
<name>A0A841SSR5_9BACL</name>
<keyword evidence="1" id="KW-0805">Transcription regulation</keyword>
<dbReference type="Pfam" id="PF08279">
    <property type="entry name" value="HTH_11"/>
    <property type="match status" value="1"/>
</dbReference>
<dbReference type="InterPro" id="IPR028349">
    <property type="entry name" value="PafC-like"/>
</dbReference>
<gene>
    <name evidence="4" type="ORF">H7B67_09080</name>
</gene>
<keyword evidence="2" id="KW-0804">Transcription</keyword>
<dbReference type="InterPro" id="IPR001034">
    <property type="entry name" value="DeoR_HTH"/>
</dbReference>
<evidence type="ECO:0000256" key="2">
    <source>
        <dbReference type="ARBA" id="ARBA00023163"/>
    </source>
</evidence>
<dbReference type="InterPro" id="IPR026881">
    <property type="entry name" value="WYL_dom"/>
</dbReference>
<dbReference type="Gene3D" id="1.10.10.10">
    <property type="entry name" value="Winged helix-like DNA-binding domain superfamily/Winged helix DNA-binding domain"/>
    <property type="match status" value="1"/>
</dbReference>
<proteinExistence type="predicted"/>
<dbReference type="RefSeq" id="WP_185119488.1">
    <property type="nucleotide sequence ID" value="NZ_JACJVQ010000006.1"/>
</dbReference>
<evidence type="ECO:0000313" key="4">
    <source>
        <dbReference type="EMBL" id="MBB6634262.1"/>
    </source>
</evidence>
<dbReference type="PIRSF" id="PIRSF016838">
    <property type="entry name" value="PafC"/>
    <property type="match status" value="1"/>
</dbReference>
<dbReference type="InterPro" id="IPR036388">
    <property type="entry name" value="WH-like_DNA-bd_sf"/>
</dbReference>
<dbReference type="AlphaFoldDB" id="A0A841SSR5"/>
<dbReference type="PROSITE" id="PS51000">
    <property type="entry name" value="HTH_DEOR_2"/>
    <property type="match status" value="1"/>
</dbReference>
<sequence length="312" mass="35304">MQKSQRLIQLIMRINAKPSFTVGELAAEFGLSTRTITRDLQELSELGVPVYSVQGRGGGYRLLRERLLPPISFTEGEALTLFFACQTLDYFGALPFGEGADTALHKFYHYLPADRKDQIDRLKDRIMFWSPFRPMSADILQTLLQAIMTNVVVTITYKSGSGESERNIQPIGLYANSGYWYCPAYCFSRGDIRQFRADRILSAAPNESIPSRADISRKTLSDKPDKDRLEQTILRLNLTPKGVFELESNPRIAPFIRRKEDGSGTANVQIAAEDLSFYADLIWRLGGEAQITGPAEAIEYMRQKLEAVRRLY</sequence>
<evidence type="ECO:0000256" key="1">
    <source>
        <dbReference type="ARBA" id="ARBA00023015"/>
    </source>
</evidence>
<dbReference type="SUPFAM" id="SSF46785">
    <property type="entry name" value="Winged helix' DNA-binding domain"/>
    <property type="match status" value="1"/>
</dbReference>
<accession>A0A841SSR5</accession>
<dbReference type="Pfam" id="PF25583">
    <property type="entry name" value="WCX"/>
    <property type="match status" value="1"/>
</dbReference>
<organism evidence="4 5">
    <name type="scientific">Cohnella thailandensis</name>
    <dbReference type="NCBI Taxonomy" id="557557"/>
    <lineage>
        <taxon>Bacteria</taxon>
        <taxon>Bacillati</taxon>
        <taxon>Bacillota</taxon>
        <taxon>Bacilli</taxon>
        <taxon>Bacillales</taxon>
        <taxon>Paenibacillaceae</taxon>
        <taxon>Cohnella</taxon>
    </lineage>
</organism>
<dbReference type="EMBL" id="JACJVQ010000006">
    <property type="protein sequence ID" value="MBB6634262.1"/>
    <property type="molecule type" value="Genomic_DNA"/>
</dbReference>
<dbReference type="InterPro" id="IPR051534">
    <property type="entry name" value="CBASS_pafABC_assoc_protein"/>
</dbReference>